<accession>A0A2P8HPR1</accession>
<dbReference type="RefSeq" id="WP_106528593.1">
    <property type="nucleotide sequence ID" value="NZ_PYAW01000002.1"/>
</dbReference>
<dbReference type="EMBL" id="PYAW01000002">
    <property type="protein sequence ID" value="PSL48195.1"/>
    <property type="molecule type" value="Genomic_DNA"/>
</dbReference>
<dbReference type="Pfam" id="PF00550">
    <property type="entry name" value="PP-binding"/>
    <property type="match status" value="1"/>
</dbReference>
<evidence type="ECO:0000313" key="3">
    <source>
        <dbReference type="Proteomes" id="UP000240971"/>
    </source>
</evidence>
<protein>
    <submittedName>
        <fullName evidence="2">Polyketide biosynthesis acyl carrier protein</fullName>
    </submittedName>
</protein>
<dbReference type="NCBIfam" id="NF005502">
    <property type="entry name" value="PRK07117.1"/>
    <property type="match status" value="1"/>
</dbReference>
<dbReference type="SUPFAM" id="SSF47336">
    <property type="entry name" value="ACP-like"/>
    <property type="match status" value="1"/>
</dbReference>
<dbReference type="OrthoDB" id="487863at2"/>
<dbReference type="InterPro" id="IPR036736">
    <property type="entry name" value="ACP-like_sf"/>
</dbReference>
<dbReference type="Gene3D" id="1.10.1200.10">
    <property type="entry name" value="ACP-like"/>
    <property type="match status" value="1"/>
</dbReference>
<sequence>MNKEEIFKMIVQHTCEVIPELEDHTFKSGDQLKELGANSVDRAEIISLAMESLSLQIPMVEVFGAKNLDELATLLYENQ</sequence>
<dbReference type="PROSITE" id="PS50075">
    <property type="entry name" value="CARRIER"/>
    <property type="match status" value="1"/>
</dbReference>
<gene>
    <name evidence="2" type="ORF">CLV51_1021059</name>
</gene>
<evidence type="ECO:0000313" key="2">
    <source>
        <dbReference type="EMBL" id="PSL48195.1"/>
    </source>
</evidence>
<comment type="caution">
    <text evidence="2">The sequence shown here is derived from an EMBL/GenBank/DDBJ whole genome shotgun (WGS) entry which is preliminary data.</text>
</comment>
<evidence type="ECO:0000259" key="1">
    <source>
        <dbReference type="PROSITE" id="PS50075"/>
    </source>
</evidence>
<dbReference type="InterPro" id="IPR009081">
    <property type="entry name" value="PP-bd_ACP"/>
</dbReference>
<reference evidence="2 3" key="1">
    <citation type="submission" date="2018-03" db="EMBL/GenBank/DDBJ databases">
        <title>Genomic Encyclopedia of Archaeal and Bacterial Type Strains, Phase II (KMG-II): from individual species to whole genera.</title>
        <authorList>
            <person name="Goeker M."/>
        </authorList>
    </citation>
    <scope>NUCLEOTIDE SEQUENCE [LARGE SCALE GENOMIC DNA]</scope>
    <source>
        <strain evidence="2 3">DSM 24859</strain>
    </source>
</reference>
<dbReference type="Proteomes" id="UP000240971">
    <property type="component" value="Unassembled WGS sequence"/>
</dbReference>
<organism evidence="2 3">
    <name type="scientific">Chitinophaga niastensis</name>
    <dbReference type="NCBI Taxonomy" id="536980"/>
    <lineage>
        <taxon>Bacteria</taxon>
        <taxon>Pseudomonadati</taxon>
        <taxon>Bacteroidota</taxon>
        <taxon>Chitinophagia</taxon>
        <taxon>Chitinophagales</taxon>
        <taxon>Chitinophagaceae</taxon>
        <taxon>Chitinophaga</taxon>
    </lineage>
</organism>
<feature type="domain" description="Carrier" evidence="1">
    <location>
        <begin position="1"/>
        <end position="79"/>
    </location>
</feature>
<name>A0A2P8HPR1_CHINA</name>
<proteinExistence type="predicted"/>
<keyword evidence="3" id="KW-1185">Reference proteome</keyword>
<dbReference type="AlphaFoldDB" id="A0A2P8HPR1"/>